<dbReference type="GO" id="GO:0016020">
    <property type="term" value="C:membrane"/>
    <property type="evidence" value="ECO:0007669"/>
    <property type="project" value="UniProtKB-SubCell"/>
</dbReference>
<feature type="transmembrane region" description="Helical" evidence="5">
    <location>
        <begin position="277"/>
        <end position="295"/>
    </location>
</feature>
<keyword evidence="4 5" id="KW-0472">Membrane</keyword>
<dbReference type="InterPro" id="IPR038770">
    <property type="entry name" value="Na+/solute_symporter_sf"/>
</dbReference>
<evidence type="ECO:0000256" key="1">
    <source>
        <dbReference type="ARBA" id="ARBA00004141"/>
    </source>
</evidence>
<evidence type="ECO:0000256" key="5">
    <source>
        <dbReference type="SAM" id="Phobius"/>
    </source>
</evidence>
<sequence>MNIGWITVGILLVAAILTLRFFRSLAFTAWVLVGVSAAFFFPAAFQTWWGLPLASLIVPLIQLIMFGMGTTLNLGDFLRIVKEPWPVLLGISLQYAVMPITGYMLVVAFGLEGELAAGVILIGACSGGVASNVMSYIGNGNVALSVTMTAFSTIVAPVMTPLAMTVLAGQYIDVDAFAMLIGVVNIVIAPVFAGVVGNAILYSKKPWCQRTGTLLGVAAMLVAVGTAIALVPADQLGAFNALRNCVSLGLYLIAALAIVKVIFLARGSDNEAWLDRGLPILSMAGICAILTVLTAQTHDVLVQAAGVLFAAAVIHNTIGLSLGYWGARVVGVLAGRIGFRIGMFPNSQPRLTERDCRTVAFEVGMQNGGMATGLAINVLHSHVVALPPNVFGTWMHISGSILANYWKRDSSPEESPATVTSLEAELA</sequence>
<dbReference type="RefSeq" id="WP_145343207.1">
    <property type="nucleotide sequence ID" value="NZ_CP036261.1"/>
</dbReference>
<dbReference type="InterPro" id="IPR004710">
    <property type="entry name" value="Bilac:Na_transpt"/>
</dbReference>
<accession>A0A517LWQ0</accession>
<dbReference type="Proteomes" id="UP000319557">
    <property type="component" value="Chromosome"/>
</dbReference>
<feature type="transmembrane region" description="Helical" evidence="5">
    <location>
        <begin position="301"/>
        <end position="327"/>
    </location>
</feature>
<dbReference type="Gene3D" id="1.20.1530.20">
    <property type="match status" value="1"/>
</dbReference>
<dbReference type="AlphaFoldDB" id="A0A517LWQ0"/>
<feature type="transmembrane region" description="Helical" evidence="5">
    <location>
        <begin position="115"/>
        <end position="137"/>
    </location>
</feature>
<dbReference type="PANTHER" id="PTHR10361">
    <property type="entry name" value="SODIUM-BILE ACID COTRANSPORTER"/>
    <property type="match status" value="1"/>
</dbReference>
<organism evidence="6 7">
    <name type="scientific">Rosistilla ulvae</name>
    <dbReference type="NCBI Taxonomy" id="1930277"/>
    <lineage>
        <taxon>Bacteria</taxon>
        <taxon>Pseudomonadati</taxon>
        <taxon>Planctomycetota</taxon>
        <taxon>Planctomycetia</taxon>
        <taxon>Pirellulales</taxon>
        <taxon>Pirellulaceae</taxon>
        <taxon>Rosistilla</taxon>
    </lineage>
</organism>
<keyword evidence="2 5" id="KW-0812">Transmembrane</keyword>
<feature type="transmembrane region" description="Helical" evidence="5">
    <location>
        <begin position="248"/>
        <end position="265"/>
    </location>
</feature>
<gene>
    <name evidence="6" type="ORF">EC9_12400</name>
</gene>
<evidence type="ECO:0000313" key="6">
    <source>
        <dbReference type="EMBL" id="QDS87064.1"/>
    </source>
</evidence>
<dbReference type="KEGG" id="ruv:EC9_12400"/>
<feature type="transmembrane region" description="Helical" evidence="5">
    <location>
        <begin position="29"/>
        <end position="49"/>
    </location>
</feature>
<keyword evidence="3 5" id="KW-1133">Transmembrane helix</keyword>
<protein>
    <submittedName>
        <fullName evidence="6">Sodium Bile acid symporter family protein</fullName>
    </submittedName>
</protein>
<dbReference type="OrthoDB" id="9806785at2"/>
<keyword evidence="7" id="KW-1185">Reference proteome</keyword>
<evidence type="ECO:0000313" key="7">
    <source>
        <dbReference type="Proteomes" id="UP000319557"/>
    </source>
</evidence>
<dbReference type="EMBL" id="CP036261">
    <property type="protein sequence ID" value="QDS87064.1"/>
    <property type="molecule type" value="Genomic_DNA"/>
</dbReference>
<dbReference type="Pfam" id="PF01758">
    <property type="entry name" value="SBF"/>
    <property type="match status" value="1"/>
</dbReference>
<feature type="transmembrane region" description="Helical" evidence="5">
    <location>
        <begin position="6"/>
        <end position="22"/>
    </location>
</feature>
<feature type="transmembrane region" description="Helical" evidence="5">
    <location>
        <begin position="87"/>
        <end position="109"/>
    </location>
</feature>
<feature type="transmembrane region" description="Helical" evidence="5">
    <location>
        <begin position="214"/>
        <end position="233"/>
    </location>
</feature>
<dbReference type="InterPro" id="IPR002657">
    <property type="entry name" value="BilAc:Na_symport/Acr3"/>
</dbReference>
<evidence type="ECO:0000256" key="2">
    <source>
        <dbReference type="ARBA" id="ARBA00022692"/>
    </source>
</evidence>
<proteinExistence type="predicted"/>
<evidence type="ECO:0000256" key="3">
    <source>
        <dbReference type="ARBA" id="ARBA00022989"/>
    </source>
</evidence>
<name>A0A517LWQ0_9BACT</name>
<feature type="transmembrane region" description="Helical" evidence="5">
    <location>
        <begin position="149"/>
        <end position="172"/>
    </location>
</feature>
<feature type="transmembrane region" description="Helical" evidence="5">
    <location>
        <begin position="178"/>
        <end position="202"/>
    </location>
</feature>
<reference evidence="6 7" key="1">
    <citation type="submission" date="2019-02" db="EMBL/GenBank/DDBJ databases">
        <title>Deep-cultivation of Planctomycetes and their phenomic and genomic characterization uncovers novel biology.</title>
        <authorList>
            <person name="Wiegand S."/>
            <person name="Jogler M."/>
            <person name="Boedeker C."/>
            <person name="Pinto D."/>
            <person name="Vollmers J."/>
            <person name="Rivas-Marin E."/>
            <person name="Kohn T."/>
            <person name="Peeters S.H."/>
            <person name="Heuer A."/>
            <person name="Rast P."/>
            <person name="Oberbeckmann S."/>
            <person name="Bunk B."/>
            <person name="Jeske O."/>
            <person name="Meyerdierks A."/>
            <person name="Storesund J.E."/>
            <person name="Kallscheuer N."/>
            <person name="Luecker S."/>
            <person name="Lage O.M."/>
            <person name="Pohl T."/>
            <person name="Merkel B.J."/>
            <person name="Hornburger P."/>
            <person name="Mueller R.-W."/>
            <person name="Bruemmer F."/>
            <person name="Labrenz M."/>
            <person name="Spormann A.M."/>
            <person name="Op den Camp H."/>
            <person name="Overmann J."/>
            <person name="Amann R."/>
            <person name="Jetten M.S.M."/>
            <person name="Mascher T."/>
            <person name="Medema M.H."/>
            <person name="Devos D.P."/>
            <person name="Kaster A.-K."/>
            <person name="Ovreas L."/>
            <person name="Rohde M."/>
            <person name="Galperin M.Y."/>
            <person name="Jogler C."/>
        </authorList>
    </citation>
    <scope>NUCLEOTIDE SEQUENCE [LARGE SCALE GENOMIC DNA]</scope>
    <source>
        <strain evidence="6 7">EC9</strain>
    </source>
</reference>
<comment type="subcellular location">
    <subcellularLocation>
        <location evidence="1">Membrane</location>
        <topology evidence="1">Multi-pass membrane protein</topology>
    </subcellularLocation>
</comment>
<feature type="transmembrane region" description="Helical" evidence="5">
    <location>
        <begin position="55"/>
        <end position="75"/>
    </location>
</feature>
<evidence type="ECO:0000256" key="4">
    <source>
        <dbReference type="ARBA" id="ARBA00023136"/>
    </source>
</evidence>
<dbReference type="PANTHER" id="PTHR10361:SF28">
    <property type="entry name" value="P3 PROTEIN-RELATED"/>
    <property type="match status" value="1"/>
</dbReference>